<sequence length="172" mass="19014">MAERFDGYQWWLKWGNIVLSALITGGAVGALFDATSPFGKYAGYVGIATAALAILSLIFNSCIKEFDPGALAQKHRETASSIWNVRESYLSLITDTLDEEFPLDALRERRDALQEKLHEIYSTAPFTDGTAYGKAQDGIKNKEDLTFSEKELDLMLPSTLRRAGRLAITDAS</sequence>
<dbReference type="NCBIfam" id="NF033632">
    <property type="entry name" value="SLATT_4"/>
    <property type="match status" value="1"/>
</dbReference>
<gene>
    <name evidence="3" type="ORF">HNP73_004572</name>
</gene>
<keyword evidence="4" id="KW-1185">Reference proteome</keyword>
<feature type="transmembrane region" description="Helical" evidence="1">
    <location>
        <begin position="41"/>
        <end position="59"/>
    </location>
</feature>
<dbReference type="AlphaFoldDB" id="A0A840SZT6"/>
<dbReference type="Pfam" id="PF18186">
    <property type="entry name" value="SLATT_4"/>
    <property type="match status" value="1"/>
</dbReference>
<protein>
    <recommendedName>
        <fullName evidence="2">SMODS and SLOG-associating 2TM effector domain-containing protein</fullName>
    </recommendedName>
</protein>
<name>A0A840SZT6_9RHOB</name>
<keyword evidence="1" id="KW-0812">Transmembrane</keyword>
<comment type="caution">
    <text evidence="3">The sequence shown here is derived from an EMBL/GenBank/DDBJ whole genome shotgun (WGS) entry which is preliminary data.</text>
</comment>
<dbReference type="InterPro" id="IPR040811">
    <property type="entry name" value="SLATT_4"/>
</dbReference>
<feature type="domain" description="SMODS and SLOG-associating 2TM effector" evidence="2">
    <location>
        <begin position="2"/>
        <end position="151"/>
    </location>
</feature>
<accession>A0A840SZT6</accession>
<evidence type="ECO:0000256" key="1">
    <source>
        <dbReference type="SAM" id="Phobius"/>
    </source>
</evidence>
<dbReference type="Proteomes" id="UP000549457">
    <property type="component" value="Unassembled WGS sequence"/>
</dbReference>
<organism evidence="3 4">
    <name type="scientific">Amaricoccus macauensis</name>
    <dbReference type="NCBI Taxonomy" id="57001"/>
    <lineage>
        <taxon>Bacteria</taxon>
        <taxon>Pseudomonadati</taxon>
        <taxon>Pseudomonadota</taxon>
        <taxon>Alphaproteobacteria</taxon>
        <taxon>Rhodobacterales</taxon>
        <taxon>Paracoccaceae</taxon>
        <taxon>Amaricoccus</taxon>
    </lineage>
</organism>
<proteinExistence type="predicted"/>
<evidence type="ECO:0000313" key="4">
    <source>
        <dbReference type="Proteomes" id="UP000549457"/>
    </source>
</evidence>
<evidence type="ECO:0000313" key="3">
    <source>
        <dbReference type="EMBL" id="MBB5224601.1"/>
    </source>
</evidence>
<dbReference type="EMBL" id="JACHFM010000011">
    <property type="protein sequence ID" value="MBB5224601.1"/>
    <property type="molecule type" value="Genomic_DNA"/>
</dbReference>
<reference evidence="3 4" key="1">
    <citation type="submission" date="2020-08" db="EMBL/GenBank/DDBJ databases">
        <title>Genomic Encyclopedia of Type Strains, Phase IV (KMG-IV): sequencing the most valuable type-strain genomes for metagenomic binning, comparative biology and taxonomic classification.</title>
        <authorList>
            <person name="Goeker M."/>
        </authorList>
    </citation>
    <scope>NUCLEOTIDE SEQUENCE [LARGE SCALE GENOMIC DNA]</scope>
    <source>
        <strain evidence="3 4">DSM 101730</strain>
    </source>
</reference>
<keyword evidence="1" id="KW-1133">Transmembrane helix</keyword>
<feature type="transmembrane region" description="Helical" evidence="1">
    <location>
        <begin position="14"/>
        <end position="34"/>
    </location>
</feature>
<keyword evidence="1" id="KW-0472">Membrane</keyword>
<evidence type="ECO:0000259" key="2">
    <source>
        <dbReference type="Pfam" id="PF18186"/>
    </source>
</evidence>